<gene>
    <name evidence="2" type="ORF">K437DRAFT_49919</name>
</gene>
<keyword evidence="1" id="KW-0732">Signal</keyword>
<dbReference type="EMBL" id="JMSN01000016">
    <property type="protein sequence ID" value="KDN51382.1"/>
    <property type="molecule type" value="Genomic_DNA"/>
</dbReference>
<feature type="chain" id="PRO_5001628893" description="Ricin B lectin domain-containing protein" evidence="1">
    <location>
        <begin position="23"/>
        <end position="273"/>
    </location>
</feature>
<dbReference type="Proteomes" id="UP000027361">
    <property type="component" value="Unassembled WGS sequence"/>
</dbReference>
<dbReference type="OMA" id="WSLTKQP"/>
<name>A0A066WBT8_TILAU</name>
<comment type="caution">
    <text evidence="2">The sequence shown here is derived from an EMBL/GenBank/DDBJ whole genome shotgun (WGS) entry which is preliminary data.</text>
</comment>
<dbReference type="GeneID" id="25267552"/>
<dbReference type="RefSeq" id="XP_013244708.1">
    <property type="nucleotide sequence ID" value="XM_013389254.1"/>
</dbReference>
<evidence type="ECO:0008006" key="4">
    <source>
        <dbReference type="Google" id="ProtNLM"/>
    </source>
</evidence>
<dbReference type="HOGENOM" id="CLU_1204627_0_0_1"/>
<organism evidence="2 3">
    <name type="scientific">Tilletiaria anomala (strain ATCC 24038 / CBS 436.72 / UBC 951)</name>
    <dbReference type="NCBI Taxonomy" id="1037660"/>
    <lineage>
        <taxon>Eukaryota</taxon>
        <taxon>Fungi</taxon>
        <taxon>Dikarya</taxon>
        <taxon>Basidiomycota</taxon>
        <taxon>Ustilaginomycotina</taxon>
        <taxon>Exobasidiomycetes</taxon>
        <taxon>Georgefischeriales</taxon>
        <taxon>Tilletiariaceae</taxon>
        <taxon>Tilletiaria</taxon>
    </lineage>
</organism>
<sequence length="273" mass="29484">MKVRSQPAAALFGFSLFQAVSAGVLGRYELSQPVVDENALASGSSSRLASISLAEARAVADRQLALADAALGSTDMLDKRVVGTIGCNGFSYSGTLKLVSRSTGKAKNAAFEGIRNKDGLQMLDVGHGEVSAPAQSFRFDACSSSFMKWHRQDDKAATVWYGHLRWEQSPHHCVSGAQLAQSTSRLVNDQCSYSDDSSQMMQYWSLTKQPSSNGFSYNLAFIGEPRDDPDGDFSGKYTLGRETLAQNGSGTHYVKLNYVDDGSPASAYYLKLV</sequence>
<evidence type="ECO:0000313" key="3">
    <source>
        <dbReference type="Proteomes" id="UP000027361"/>
    </source>
</evidence>
<keyword evidence="3" id="KW-1185">Reference proteome</keyword>
<feature type="signal peptide" evidence="1">
    <location>
        <begin position="1"/>
        <end position="22"/>
    </location>
</feature>
<accession>A0A066WBT8</accession>
<protein>
    <recommendedName>
        <fullName evidence="4">Ricin B lectin domain-containing protein</fullName>
    </recommendedName>
</protein>
<dbReference type="AlphaFoldDB" id="A0A066WBT8"/>
<evidence type="ECO:0000256" key="1">
    <source>
        <dbReference type="SAM" id="SignalP"/>
    </source>
</evidence>
<dbReference type="InParanoid" id="A0A066WBT8"/>
<evidence type="ECO:0000313" key="2">
    <source>
        <dbReference type="EMBL" id="KDN51382.1"/>
    </source>
</evidence>
<dbReference type="OrthoDB" id="2541451at2759"/>
<proteinExistence type="predicted"/>
<reference evidence="2 3" key="1">
    <citation type="submission" date="2014-05" db="EMBL/GenBank/DDBJ databases">
        <title>Draft genome sequence of a rare smut relative, Tilletiaria anomala UBC 951.</title>
        <authorList>
            <consortium name="DOE Joint Genome Institute"/>
            <person name="Toome M."/>
            <person name="Kuo A."/>
            <person name="Henrissat B."/>
            <person name="Lipzen A."/>
            <person name="Tritt A."/>
            <person name="Yoshinaga Y."/>
            <person name="Zane M."/>
            <person name="Barry K."/>
            <person name="Grigoriev I.V."/>
            <person name="Spatafora J.W."/>
            <person name="Aimea M.C."/>
        </authorList>
    </citation>
    <scope>NUCLEOTIDE SEQUENCE [LARGE SCALE GENOMIC DNA]</scope>
    <source>
        <strain evidence="2 3">UBC 951</strain>
    </source>
</reference>